<keyword evidence="4" id="KW-0804">Transcription</keyword>
<evidence type="ECO:0000313" key="6">
    <source>
        <dbReference type="EMBL" id="QYO75173.1"/>
    </source>
</evidence>
<proteinExistence type="inferred from homology"/>
<organism evidence="6 7">
    <name type="scientific">Devosia salina</name>
    <dbReference type="NCBI Taxonomy" id="2860336"/>
    <lineage>
        <taxon>Bacteria</taxon>
        <taxon>Pseudomonadati</taxon>
        <taxon>Pseudomonadota</taxon>
        <taxon>Alphaproteobacteria</taxon>
        <taxon>Hyphomicrobiales</taxon>
        <taxon>Devosiaceae</taxon>
        <taxon>Devosia</taxon>
    </lineage>
</organism>
<dbReference type="InterPro" id="IPR000847">
    <property type="entry name" value="LysR_HTH_N"/>
</dbReference>
<dbReference type="Pfam" id="PF00126">
    <property type="entry name" value="HTH_1"/>
    <property type="match status" value="1"/>
</dbReference>
<dbReference type="PRINTS" id="PR00039">
    <property type="entry name" value="HTHLYSR"/>
</dbReference>
<dbReference type="PROSITE" id="PS50931">
    <property type="entry name" value="HTH_LYSR"/>
    <property type="match status" value="1"/>
</dbReference>
<evidence type="ECO:0000256" key="3">
    <source>
        <dbReference type="ARBA" id="ARBA00023125"/>
    </source>
</evidence>
<name>A0ABX8W8H9_9HYPH</name>
<evidence type="ECO:0000256" key="1">
    <source>
        <dbReference type="ARBA" id="ARBA00009437"/>
    </source>
</evidence>
<keyword evidence="7" id="KW-1185">Reference proteome</keyword>
<dbReference type="Proteomes" id="UP000825799">
    <property type="component" value="Chromosome"/>
</dbReference>
<dbReference type="PANTHER" id="PTHR30537">
    <property type="entry name" value="HTH-TYPE TRANSCRIPTIONAL REGULATOR"/>
    <property type="match status" value="1"/>
</dbReference>
<keyword evidence="3" id="KW-0238">DNA-binding</keyword>
<dbReference type="InterPro" id="IPR058163">
    <property type="entry name" value="LysR-type_TF_proteobact-type"/>
</dbReference>
<reference evidence="6 7" key="1">
    <citation type="submission" date="2021-08" db="EMBL/GenBank/DDBJ databases">
        <title>Devosia salina sp. nov., isolated from the South China Sea sediment.</title>
        <authorList>
            <person name="Zhou Z."/>
        </authorList>
    </citation>
    <scope>NUCLEOTIDE SEQUENCE [LARGE SCALE GENOMIC DNA]</scope>
    <source>
        <strain evidence="6 7">SCS-3</strain>
    </source>
</reference>
<feature type="domain" description="HTH lysR-type" evidence="5">
    <location>
        <begin position="3"/>
        <end position="60"/>
    </location>
</feature>
<dbReference type="Pfam" id="PF03466">
    <property type="entry name" value="LysR_substrate"/>
    <property type="match status" value="1"/>
</dbReference>
<dbReference type="EMBL" id="CP080590">
    <property type="protein sequence ID" value="QYO75173.1"/>
    <property type="molecule type" value="Genomic_DNA"/>
</dbReference>
<comment type="similarity">
    <text evidence="1">Belongs to the LysR transcriptional regulatory family.</text>
</comment>
<dbReference type="InterPro" id="IPR036388">
    <property type="entry name" value="WH-like_DNA-bd_sf"/>
</dbReference>
<evidence type="ECO:0000313" key="7">
    <source>
        <dbReference type="Proteomes" id="UP000825799"/>
    </source>
</evidence>
<dbReference type="Gene3D" id="3.40.190.290">
    <property type="match status" value="1"/>
</dbReference>
<keyword evidence="2" id="KW-0805">Transcription regulation</keyword>
<dbReference type="InterPro" id="IPR036390">
    <property type="entry name" value="WH_DNA-bd_sf"/>
</dbReference>
<accession>A0ABX8W8H9</accession>
<protein>
    <submittedName>
        <fullName evidence="6">LysR family transcriptional regulator</fullName>
    </submittedName>
</protein>
<dbReference type="Gene3D" id="1.10.10.10">
    <property type="entry name" value="Winged helix-like DNA-binding domain superfamily/Winged helix DNA-binding domain"/>
    <property type="match status" value="1"/>
</dbReference>
<gene>
    <name evidence="6" type="ORF">K1X15_10915</name>
</gene>
<evidence type="ECO:0000256" key="4">
    <source>
        <dbReference type="ARBA" id="ARBA00023163"/>
    </source>
</evidence>
<dbReference type="PANTHER" id="PTHR30537:SF3">
    <property type="entry name" value="TRANSCRIPTIONAL REGULATORY PROTEIN"/>
    <property type="match status" value="1"/>
</dbReference>
<dbReference type="RefSeq" id="WP_220303637.1">
    <property type="nucleotide sequence ID" value="NZ_CP080590.1"/>
</dbReference>
<dbReference type="SUPFAM" id="SSF53850">
    <property type="entry name" value="Periplasmic binding protein-like II"/>
    <property type="match status" value="1"/>
</dbReference>
<evidence type="ECO:0000259" key="5">
    <source>
        <dbReference type="PROSITE" id="PS50931"/>
    </source>
</evidence>
<dbReference type="SUPFAM" id="SSF46785">
    <property type="entry name" value="Winged helix' DNA-binding domain"/>
    <property type="match status" value="1"/>
</dbReference>
<sequence>MSFDWNLAKTLLAVADEGSLSAAARSLGQTQPTVSRQIAALEHALGVTLFERTGRSVALTQAGVELLDHVRSMASGANMLSLAASGKSQSIEGKVLITASELMSAYILPPILNDLVRKAPLLEIDVVADNVVRDLMRREADIAIRHTRSDQPNLIARSVRDQVMRFYATPAYLETRAEPREDDFAGHQIISYIEADRMLDYLLPVGLNLTRANFRLSSSSQVVALQMARAGLGMIILPEQIAVPIPDLVPVLGTLNAFTVPTWLVAHRELRTSRRIRLVFDHLADNLS</sequence>
<dbReference type="InterPro" id="IPR005119">
    <property type="entry name" value="LysR_subst-bd"/>
</dbReference>
<evidence type="ECO:0000256" key="2">
    <source>
        <dbReference type="ARBA" id="ARBA00023015"/>
    </source>
</evidence>